<evidence type="ECO:0000313" key="2">
    <source>
        <dbReference type="Proteomes" id="UP000265520"/>
    </source>
</evidence>
<accession>A0A392R243</accession>
<dbReference type="Proteomes" id="UP000265520">
    <property type="component" value="Unassembled WGS sequence"/>
</dbReference>
<evidence type="ECO:0000313" key="1">
    <source>
        <dbReference type="EMBL" id="MCI30152.1"/>
    </source>
</evidence>
<organism evidence="1 2">
    <name type="scientific">Trifolium medium</name>
    <dbReference type="NCBI Taxonomy" id="97028"/>
    <lineage>
        <taxon>Eukaryota</taxon>
        <taxon>Viridiplantae</taxon>
        <taxon>Streptophyta</taxon>
        <taxon>Embryophyta</taxon>
        <taxon>Tracheophyta</taxon>
        <taxon>Spermatophyta</taxon>
        <taxon>Magnoliopsida</taxon>
        <taxon>eudicotyledons</taxon>
        <taxon>Gunneridae</taxon>
        <taxon>Pentapetalae</taxon>
        <taxon>rosids</taxon>
        <taxon>fabids</taxon>
        <taxon>Fabales</taxon>
        <taxon>Fabaceae</taxon>
        <taxon>Papilionoideae</taxon>
        <taxon>50 kb inversion clade</taxon>
        <taxon>NPAAA clade</taxon>
        <taxon>Hologalegina</taxon>
        <taxon>IRL clade</taxon>
        <taxon>Trifolieae</taxon>
        <taxon>Trifolium</taxon>
    </lineage>
</organism>
<proteinExistence type="predicted"/>
<dbReference type="AlphaFoldDB" id="A0A392R243"/>
<reference evidence="1 2" key="1">
    <citation type="journal article" date="2018" name="Front. Plant Sci.">
        <title>Red Clover (Trifolium pratense) and Zigzag Clover (T. medium) - A Picture of Genomic Similarities and Differences.</title>
        <authorList>
            <person name="Dluhosova J."/>
            <person name="Istvanek J."/>
            <person name="Nedelnik J."/>
            <person name="Repkova J."/>
        </authorList>
    </citation>
    <scope>NUCLEOTIDE SEQUENCE [LARGE SCALE GENOMIC DNA]</scope>
    <source>
        <strain evidence="2">cv. 10/8</strain>
        <tissue evidence="1">Leaf</tissue>
    </source>
</reference>
<feature type="non-terminal residue" evidence="1">
    <location>
        <position position="77"/>
    </location>
</feature>
<sequence>MTGEFYLVRLHGSCTELKVHEDNMRICQSWLNGQWIISPKGPAKSGVVNFSRNLISNNYKAMPEVQHTKDVCSPGLD</sequence>
<dbReference type="EMBL" id="LXQA010177405">
    <property type="protein sequence ID" value="MCI30152.1"/>
    <property type="molecule type" value="Genomic_DNA"/>
</dbReference>
<comment type="caution">
    <text evidence="1">The sequence shown here is derived from an EMBL/GenBank/DDBJ whole genome shotgun (WGS) entry which is preliminary data.</text>
</comment>
<name>A0A392R243_9FABA</name>
<keyword evidence="2" id="KW-1185">Reference proteome</keyword>
<protein>
    <submittedName>
        <fullName evidence="1">RNA binding protein</fullName>
    </submittedName>
</protein>